<evidence type="ECO:0000313" key="3">
    <source>
        <dbReference type="Proteomes" id="UP001063166"/>
    </source>
</evidence>
<sequence length="77" mass="8995">MWAPWHIMVPRGLALYHRKRFNDIALVLPPRSSGEKEIGASELKPLRNDLAAHTRKRTQVRKQEPSDCRRTHERLAT</sequence>
<accession>A0A9P3UTL1</accession>
<dbReference type="EMBL" id="BRPK01000018">
    <property type="protein sequence ID" value="GLB44723.1"/>
    <property type="molecule type" value="Genomic_DNA"/>
</dbReference>
<reference evidence="2" key="1">
    <citation type="submission" date="2022-07" db="EMBL/GenBank/DDBJ databases">
        <title>The genome of Lyophyllum shimeji provides insight into the initial evolution of ectomycorrhizal fungal genome.</title>
        <authorList>
            <person name="Kobayashi Y."/>
            <person name="Shibata T."/>
            <person name="Hirakawa H."/>
            <person name="Shigenobu S."/>
            <person name="Nishiyama T."/>
            <person name="Yamada A."/>
            <person name="Hasebe M."/>
            <person name="Kawaguchi M."/>
        </authorList>
    </citation>
    <scope>NUCLEOTIDE SEQUENCE</scope>
    <source>
        <strain evidence="2">AT787</strain>
    </source>
</reference>
<gene>
    <name evidence="2" type="ORF">LshimejAT787_1800600</name>
</gene>
<feature type="region of interest" description="Disordered" evidence="1">
    <location>
        <begin position="32"/>
        <end position="77"/>
    </location>
</feature>
<keyword evidence="3" id="KW-1185">Reference proteome</keyword>
<comment type="caution">
    <text evidence="2">The sequence shown here is derived from an EMBL/GenBank/DDBJ whole genome shotgun (WGS) entry which is preliminary data.</text>
</comment>
<evidence type="ECO:0000256" key="1">
    <source>
        <dbReference type="SAM" id="MobiDB-lite"/>
    </source>
</evidence>
<dbReference type="Proteomes" id="UP001063166">
    <property type="component" value="Unassembled WGS sequence"/>
</dbReference>
<feature type="compositionally biased region" description="Basic and acidic residues" evidence="1">
    <location>
        <begin position="61"/>
        <end position="77"/>
    </location>
</feature>
<name>A0A9P3UTL1_LYOSH</name>
<proteinExistence type="predicted"/>
<dbReference type="AlphaFoldDB" id="A0A9P3UTL1"/>
<evidence type="ECO:0000313" key="2">
    <source>
        <dbReference type="EMBL" id="GLB44723.1"/>
    </source>
</evidence>
<feature type="compositionally biased region" description="Basic and acidic residues" evidence="1">
    <location>
        <begin position="33"/>
        <end position="52"/>
    </location>
</feature>
<organism evidence="2 3">
    <name type="scientific">Lyophyllum shimeji</name>
    <name type="common">Hon-shimeji</name>
    <name type="synonym">Tricholoma shimeji</name>
    <dbReference type="NCBI Taxonomy" id="47721"/>
    <lineage>
        <taxon>Eukaryota</taxon>
        <taxon>Fungi</taxon>
        <taxon>Dikarya</taxon>
        <taxon>Basidiomycota</taxon>
        <taxon>Agaricomycotina</taxon>
        <taxon>Agaricomycetes</taxon>
        <taxon>Agaricomycetidae</taxon>
        <taxon>Agaricales</taxon>
        <taxon>Tricholomatineae</taxon>
        <taxon>Lyophyllaceae</taxon>
        <taxon>Lyophyllum</taxon>
    </lineage>
</organism>
<protein>
    <submittedName>
        <fullName evidence="2">Uncharacterized protein</fullName>
    </submittedName>
</protein>